<reference evidence="2" key="1">
    <citation type="journal article" date="2023" name="Mol. Phylogenet. Evol.">
        <title>Genome-scale phylogeny and comparative genomics of the fungal order Sordariales.</title>
        <authorList>
            <person name="Hensen N."/>
            <person name="Bonometti L."/>
            <person name="Westerberg I."/>
            <person name="Brannstrom I.O."/>
            <person name="Guillou S."/>
            <person name="Cros-Aarteil S."/>
            <person name="Calhoun S."/>
            <person name="Haridas S."/>
            <person name="Kuo A."/>
            <person name="Mondo S."/>
            <person name="Pangilinan J."/>
            <person name="Riley R."/>
            <person name="LaButti K."/>
            <person name="Andreopoulos B."/>
            <person name="Lipzen A."/>
            <person name="Chen C."/>
            <person name="Yan M."/>
            <person name="Daum C."/>
            <person name="Ng V."/>
            <person name="Clum A."/>
            <person name="Steindorff A."/>
            <person name="Ohm R.A."/>
            <person name="Martin F."/>
            <person name="Silar P."/>
            <person name="Natvig D.O."/>
            <person name="Lalanne C."/>
            <person name="Gautier V."/>
            <person name="Ament-Velasquez S.L."/>
            <person name="Kruys A."/>
            <person name="Hutchinson M.I."/>
            <person name="Powell A.J."/>
            <person name="Barry K."/>
            <person name="Miller A.N."/>
            <person name="Grigoriev I.V."/>
            <person name="Debuchy R."/>
            <person name="Gladieux P."/>
            <person name="Hiltunen Thoren M."/>
            <person name="Johannesson H."/>
        </authorList>
    </citation>
    <scope>NUCLEOTIDE SEQUENCE</scope>
    <source>
        <strain evidence="2">FGSC 1904</strain>
    </source>
</reference>
<evidence type="ECO:0000256" key="1">
    <source>
        <dbReference type="SAM" id="MobiDB-lite"/>
    </source>
</evidence>
<evidence type="ECO:0000313" key="2">
    <source>
        <dbReference type="EMBL" id="KAK3399777.1"/>
    </source>
</evidence>
<feature type="region of interest" description="Disordered" evidence="1">
    <location>
        <begin position="38"/>
        <end position="65"/>
    </location>
</feature>
<name>A0AAE0PH67_SORBR</name>
<organism evidence="2 3">
    <name type="scientific">Sordaria brevicollis</name>
    <dbReference type="NCBI Taxonomy" id="83679"/>
    <lineage>
        <taxon>Eukaryota</taxon>
        <taxon>Fungi</taxon>
        <taxon>Dikarya</taxon>
        <taxon>Ascomycota</taxon>
        <taxon>Pezizomycotina</taxon>
        <taxon>Sordariomycetes</taxon>
        <taxon>Sordariomycetidae</taxon>
        <taxon>Sordariales</taxon>
        <taxon>Sordariaceae</taxon>
        <taxon>Sordaria</taxon>
    </lineage>
</organism>
<keyword evidence="3" id="KW-1185">Reference proteome</keyword>
<dbReference type="Proteomes" id="UP001281003">
    <property type="component" value="Unassembled WGS sequence"/>
</dbReference>
<proteinExistence type="predicted"/>
<dbReference type="AlphaFoldDB" id="A0AAE0PH67"/>
<accession>A0AAE0PH67</accession>
<reference evidence="2" key="2">
    <citation type="submission" date="2023-07" db="EMBL/GenBank/DDBJ databases">
        <authorList>
            <consortium name="Lawrence Berkeley National Laboratory"/>
            <person name="Haridas S."/>
            <person name="Hensen N."/>
            <person name="Bonometti L."/>
            <person name="Westerberg I."/>
            <person name="Brannstrom I.O."/>
            <person name="Guillou S."/>
            <person name="Cros-Aarteil S."/>
            <person name="Calhoun S."/>
            <person name="Kuo A."/>
            <person name="Mondo S."/>
            <person name="Pangilinan J."/>
            <person name="Riley R."/>
            <person name="LaButti K."/>
            <person name="Andreopoulos B."/>
            <person name="Lipzen A."/>
            <person name="Chen C."/>
            <person name="Yanf M."/>
            <person name="Daum C."/>
            <person name="Ng V."/>
            <person name="Clum A."/>
            <person name="Steindorff A."/>
            <person name="Ohm R."/>
            <person name="Martin F."/>
            <person name="Silar P."/>
            <person name="Natvig D."/>
            <person name="Lalanne C."/>
            <person name="Gautier V."/>
            <person name="Ament-velasquez S.L."/>
            <person name="Kruys A."/>
            <person name="Hutchinson M.I."/>
            <person name="Powell A.J."/>
            <person name="Barry K."/>
            <person name="Miller A.N."/>
            <person name="Grigoriev I.V."/>
            <person name="Debuchy R."/>
            <person name="Gladieux P."/>
            <person name="Thoren M.H."/>
            <person name="Johannesson H."/>
        </authorList>
    </citation>
    <scope>NUCLEOTIDE SEQUENCE</scope>
    <source>
        <strain evidence="2">FGSC 1904</strain>
    </source>
</reference>
<protein>
    <submittedName>
        <fullName evidence="2">Uncharacterized protein</fullName>
    </submittedName>
</protein>
<comment type="caution">
    <text evidence="2">The sequence shown here is derived from an EMBL/GenBank/DDBJ whole genome shotgun (WGS) entry which is preliminary data.</text>
</comment>
<sequence>MFMVVKVKQAGPSKSTRTTNLRLRLSFEPGAKRVKATVDSMTMESVPEVDKEEQEDEGPVSRKRKRLSMSRVFIDDHRVNPAVHGHRGVRDYSWKDSAGRMEEDGIECTISVEADG</sequence>
<evidence type="ECO:0000313" key="3">
    <source>
        <dbReference type="Proteomes" id="UP001281003"/>
    </source>
</evidence>
<gene>
    <name evidence="2" type="ORF">B0T20DRAFT_391340</name>
</gene>
<dbReference type="EMBL" id="JAUTDP010000004">
    <property type="protein sequence ID" value="KAK3399777.1"/>
    <property type="molecule type" value="Genomic_DNA"/>
</dbReference>